<feature type="chain" id="PRO_5045982232" description="Secreted protein" evidence="1">
    <location>
        <begin position="29"/>
        <end position="99"/>
    </location>
</feature>
<protein>
    <recommendedName>
        <fullName evidence="4">Secreted protein</fullName>
    </recommendedName>
</protein>
<sequence length="99" mass="10739">MPRIITRAGSALVALVGVFTFGVSAAHADPPTLCNFYEKDGIQFYGNCSPTYNALVEWDTVNSPLGPGRPWRQCARSKEHIRLGHVALVRNKRAAPGAC</sequence>
<organism evidence="2 3">
    <name type="scientific">Allokutzneria multivorans</name>
    <dbReference type="NCBI Taxonomy" id="1142134"/>
    <lineage>
        <taxon>Bacteria</taxon>
        <taxon>Bacillati</taxon>
        <taxon>Actinomycetota</taxon>
        <taxon>Actinomycetes</taxon>
        <taxon>Pseudonocardiales</taxon>
        <taxon>Pseudonocardiaceae</taxon>
        <taxon>Allokutzneria</taxon>
    </lineage>
</organism>
<accession>A0ABP7RUI3</accession>
<evidence type="ECO:0000313" key="3">
    <source>
        <dbReference type="Proteomes" id="UP001501747"/>
    </source>
</evidence>
<dbReference type="RefSeq" id="WP_344873765.1">
    <property type="nucleotide sequence ID" value="NZ_BAABAL010000006.1"/>
</dbReference>
<evidence type="ECO:0000313" key="2">
    <source>
        <dbReference type="EMBL" id="GAA4002306.1"/>
    </source>
</evidence>
<gene>
    <name evidence="2" type="ORF">GCM10022247_23840</name>
</gene>
<keyword evidence="1" id="KW-0732">Signal</keyword>
<dbReference type="EMBL" id="BAABAL010000006">
    <property type="protein sequence ID" value="GAA4002306.1"/>
    <property type="molecule type" value="Genomic_DNA"/>
</dbReference>
<evidence type="ECO:0008006" key="4">
    <source>
        <dbReference type="Google" id="ProtNLM"/>
    </source>
</evidence>
<keyword evidence="3" id="KW-1185">Reference proteome</keyword>
<name>A0ABP7RUI3_9PSEU</name>
<comment type="caution">
    <text evidence="2">The sequence shown here is derived from an EMBL/GenBank/DDBJ whole genome shotgun (WGS) entry which is preliminary data.</text>
</comment>
<proteinExistence type="predicted"/>
<reference evidence="3" key="1">
    <citation type="journal article" date="2019" name="Int. J. Syst. Evol. Microbiol.">
        <title>The Global Catalogue of Microorganisms (GCM) 10K type strain sequencing project: providing services to taxonomists for standard genome sequencing and annotation.</title>
        <authorList>
            <consortium name="The Broad Institute Genomics Platform"/>
            <consortium name="The Broad Institute Genome Sequencing Center for Infectious Disease"/>
            <person name="Wu L."/>
            <person name="Ma J."/>
        </authorList>
    </citation>
    <scope>NUCLEOTIDE SEQUENCE [LARGE SCALE GENOMIC DNA]</scope>
    <source>
        <strain evidence="3">JCM 17342</strain>
    </source>
</reference>
<dbReference type="Proteomes" id="UP001501747">
    <property type="component" value="Unassembled WGS sequence"/>
</dbReference>
<evidence type="ECO:0000256" key="1">
    <source>
        <dbReference type="SAM" id="SignalP"/>
    </source>
</evidence>
<feature type="signal peptide" evidence="1">
    <location>
        <begin position="1"/>
        <end position="28"/>
    </location>
</feature>